<dbReference type="Pfam" id="PF01370">
    <property type="entry name" value="Epimerase"/>
    <property type="match status" value="1"/>
</dbReference>
<dbReference type="OrthoDB" id="7687386at2"/>
<dbReference type="Gene3D" id="3.40.50.720">
    <property type="entry name" value="NAD(P)-binding Rossmann-like Domain"/>
    <property type="match status" value="1"/>
</dbReference>
<accession>A0A1P8MYS7</accession>
<proteinExistence type="predicted"/>
<name>A0A1P8MYS7_9RHOB</name>
<dbReference type="InterPro" id="IPR036291">
    <property type="entry name" value="NAD(P)-bd_dom_sf"/>
</dbReference>
<keyword evidence="3" id="KW-1185">Reference proteome</keyword>
<dbReference type="Proteomes" id="UP000186336">
    <property type="component" value="Chromosome"/>
</dbReference>
<sequence>MRTVILGSGGKLGRLLRPRWPGTAEWTTRETVDIHDAAQLTDVLTGADAVFCLAGVTPGSDQPMDLNVTLARQTLDAAQGAHVFLFSSAAVYGALPGALSETGPTSPQSDYAAAKLAMERMARAHQNPSTVLRLGNVAGADAILGGWKPGFTLDQFPDGRTPARSYIGPAKLAHVLHTLAGSAELPAVVNIAAPAVVAMGDLLDAAGLDWQPRPATAQTIAKVHLDTSRLEQLVSFTATDSTASGIVQDWKTKGTL</sequence>
<dbReference type="PANTHER" id="PTHR43245">
    <property type="entry name" value="BIFUNCTIONAL POLYMYXIN RESISTANCE PROTEIN ARNA"/>
    <property type="match status" value="1"/>
</dbReference>
<dbReference type="RefSeq" id="WP_076629681.1">
    <property type="nucleotide sequence ID" value="NZ_CP019312.1"/>
</dbReference>
<organism evidence="2 3">
    <name type="scientific">Tateyamaria omphalii</name>
    <dbReference type="NCBI Taxonomy" id="299262"/>
    <lineage>
        <taxon>Bacteria</taxon>
        <taxon>Pseudomonadati</taxon>
        <taxon>Pseudomonadota</taxon>
        <taxon>Alphaproteobacteria</taxon>
        <taxon>Rhodobacterales</taxon>
        <taxon>Roseobacteraceae</taxon>
        <taxon>Tateyamaria</taxon>
    </lineage>
</organism>
<dbReference type="STRING" id="299262.BWR18_17330"/>
<feature type="domain" description="NAD-dependent epimerase/dehydratase" evidence="1">
    <location>
        <begin position="28"/>
        <end position="141"/>
    </location>
</feature>
<protein>
    <recommendedName>
        <fullName evidence="1">NAD-dependent epimerase/dehydratase domain-containing protein</fullName>
    </recommendedName>
</protein>
<dbReference type="InterPro" id="IPR050177">
    <property type="entry name" value="Lipid_A_modif_metabolic_enz"/>
</dbReference>
<reference evidence="2 3" key="1">
    <citation type="submission" date="2017-01" db="EMBL/GenBank/DDBJ databases">
        <title>Complete genome of Tateyamaria omphalii DOK1-4 isolated from seawater in Dokdo.</title>
        <authorList>
            <person name="Kim J.H."/>
            <person name="Chi W.-J."/>
        </authorList>
    </citation>
    <scope>NUCLEOTIDE SEQUENCE [LARGE SCALE GENOMIC DNA]</scope>
    <source>
        <strain evidence="2 3">DOK1-4</strain>
    </source>
</reference>
<dbReference type="SUPFAM" id="SSF51735">
    <property type="entry name" value="NAD(P)-binding Rossmann-fold domains"/>
    <property type="match status" value="1"/>
</dbReference>
<evidence type="ECO:0000259" key="1">
    <source>
        <dbReference type="Pfam" id="PF01370"/>
    </source>
</evidence>
<dbReference type="AlphaFoldDB" id="A0A1P8MYS7"/>
<dbReference type="InterPro" id="IPR001509">
    <property type="entry name" value="Epimerase_deHydtase"/>
</dbReference>
<dbReference type="EMBL" id="CP019312">
    <property type="protein sequence ID" value="APX13247.1"/>
    <property type="molecule type" value="Genomic_DNA"/>
</dbReference>
<evidence type="ECO:0000313" key="3">
    <source>
        <dbReference type="Proteomes" id="UP000186336"/>
    </source>
</evidence>
<gene>
    <name evidence="2" type="ORF">BWR18_17330</name>
</gene>
<dbReference type="KEGG" id="tom:BWR18_17330"/>
<evidence type="ECO:0000313" key="2">
    <source>
        <dbReference type="EMBL" id="APX13247.1"/>
    </source>
</evidence>